<dbReference type="RefSeq" id="WP_006949633.1">
    <property type="nucleotide sequence ID" value="NZ_BAJI01000002.1"/>
</dbReference>
<proteinExistence type="predicted"/>
<protein>
    <recommendedName>
        <fullName evidence="3">DUF4625 domain-containing protein</fullName>
    </recommendedName>
</protein>
<dbReference type="STRING" id="862515.HMPREF0658_1497"/>
<dbReference type="OrthoDB" id="978436at2"/>
<name>E0NTJ5_9BACT</name>
<reference evidence="1" key="1">
    <citation type="submission" date="2010-07" db="EMBL/GenBank/DDBJ databases">
        <authorList>
            <person name="Muzny D."/>
            <person name="Qin X."/>
            <person name="Deng J."/>
            <person name="Jiang H."/>
            <person name="Liu Y."/>
            <person name="Qu J."/>
            <person name="Song X.-Z."/>
            <person name="Zhang L."/>
            <person name="Thornton R."/>
            <person name="Coyle M."/>
            <person name="Francisco L."/>
            <person name="Jackson L."/>
            <person name="Javaid M."/>
            <person name="Korchina V."/>
            <person name="Kovar C."/>
            <person name="Mata R."/>
            <person name="Mathew T."/>
            <person name="Ngo R."/>
            <person name="Nguyen L."/>
            <person name="Nguyen N."/>
            <person name="Okwuonu G."/>
            <person name="Ongeri F."/>
            <person name="Pham C."/>
            <person name="Simmons D."/>
            <person name="Wilczek-Boney K."/>
            <person name="Hale W."/>
            <person name="Jakkamsetti A."/>
            <person name="Pham P."/>
            <person name="Ruth R."/>
            <person name="San Lucas F."/>
            <person name="Warren J."/>
            <person name="Zhang J."/>
            <person name="Zhao Z."/>
            <person name="Zhou C."/>
            <person name="Zhu D."/>
            <person name="Lee S."/>
            <person name="Bess C."/>
            <person name="Blankenburg K."/>
            <person name="Forbes L."/>
            <person name="Fu Q."/>
            <person name="Gubbala S."/>
            <person name="Hirani K."/>
            <person name="Jayaseelan J.C."/>
            <person name="Lara F."/>
            <person name="Munidasa M."/>
            <person name="Palculict T."/>
            <person name="Patil S."/>
            <person name="Pu L.-L."/>
            <person name="Saada N."/>
            <person name="Tang L."/>
            <person name="Weissenberger G."/>
            <person name="Zhu Y."/>
            <person name="Hemphill L."/>
            <person name="Shang Y."/>
            <person name="Youmans B."/>
            <person name="Ayvaz T."/>
            <person name="Ross M."/>
            <person name="Santibanez J."/>
            <person name="Aqrawi P."/>
            <person name="Gross S."/>
            <person name="Joshi V."/>
            <person name="Fowler G."/>
            <person name="Nazareth L."/>
            <person name="Reid J."/>
            <person name="Worley K."/>
            <person name="Petrosino J."/>
            <person name="Highlander S."/>
            <person name="Gibbs R."/>
        </authorList>
    </citation>
    <scope>NUCLEOTIDE SEQUENCE [LARGE SCALE GENOMIC DNA]</scope>
    <source>
        <strain evidence="1">DSM 16973</strain>
    </source>
</reference>
<dbReference type="BioCyc" id="PMAR862515-HMP:GMOO-1520-MONOMER"/>
<sequence>MKKSILFGAFALMNLCLGTLTSCSKDNKDDDKTPISIKLEEVGEDNSRKGTIGRDLHIEGDVLASARIKQIQVDLRAADGAIAVSKIYDSSKYQGNINAKFHEHLDLPSTLTPGAYKVVFTVTDLKGNTKSVTTDITLMAIDPNAPKVTNLVVNGGTLTAKAGTTINISAKVTVTSAVKEIEVEFHGNKKFSIDLDAYKGKTGTFDVNTTITIPADAQAGKYHVHFEVEDVKGLEGLDEVKGFTITR</sequence>
<dbReference type="HOGENOM" id="CLU_063397_0_0_10"/>
<dbReference type="Pfam" id="PF15418">
    <property type="entry name" value="DUF4625"/>
    <property type="match status" value="2"/>
</dbReference>
<dbReference type="Proteomes" id="UP000004394">
    <property type="component" value="Unassembled WGS sequence"/>
</dbReference>
<organism evidence="1 2">
    <name type="scientific">Hoylesella marshii DSM 16973 = JCM 13450</name>
    <dbReference type="NCBI Taxonomy" id="862515"/>
    <lineage>
        <taxon>Bacteria</taxon>
        <taxon>Pseudomonadati</taxon>
        <taxon>Bacteroidota</taxon>
        <taxon>Bacteroidia</taxon>
        <taxon>Bacteroidales</taxon>
        <taxon>Prevotellaceae</taxon>
        <taxon>Hoylesella</taxon>
    </lineage>
</organism>
<keyword evidence="2" id="KW-1185">Reference proteome</keyword>
<dbReference type="EMBL" id="AEEI01000050">
    <property type="protein sequence ID" value="EFM01378.1"/>
    <property type="molecule type" value="Genomic_DNA"/>
</dbReference>
<dbReference type="Gene3D" id="2.60.40.10">
    <property type="entry name" value="Immunoglobulins"/>
    <property type="match status" value="1"/>
</dbReference>
<evidence type="ECO:0008006" key="3">
    <source>
        <dbReference type="Google" id="ProtNLM"/>
    </source>
</evidence>
<dbReference type="eggNOG" id="COG1470">
    <property type="taxonomic scope" value="Bacteria"/>
</dbReference>
<accession>E0NTJ5</accession>
<dbReference type="InterPro" id="IPR027829">
    <property type="entry name" value="DUF4625"/>
</dbReference>
<comment type="caution">
    <text evidence="1">The sequence shown here is derived from an EMBL/GenBank/DDBJ whole genome shotgun (WGS) entry which is preliminary data.</text>
</comment>
<evidence type="ECO:0000313" key="2">
    <source>
        <dbReference type="Proteomes" id="UP000004394"/>
    </source>
</evidence>
<gene>
    <name evidence="1" type="ORF">HMPREF0658_1497</name>
</gene>
<dbReference type="AlphaFoldDB" id="E0NTJ5"/>
<dbReference type="PROSITE" id="PS51257">
    <property type="entry name" value="PROKAR_LIPOPROTEIN"/>
    <property type="match status" value="1"/>
</dbReference>
<dbReference type="InterPro" id="IPR013783">
    <property type="entry name" value="Ig-like_fold"/>
</dbReference>
<evidence type="ECO:0000313" key="1">
    <source>
        <dbReference type="EMBL" id="EFM01378.1"/>
    </source>
</evidence>